<proteinExistence type="predicted"/>
<evidence type="ECO:0000313" key="1">
    <source>
        <dbReference type="EMBL" id="KAF2487080.1"/>
    </source>
</evidence>
<name>A0A6A6Q3U7_9PEZI</name>
<dbReference type="Proteomes" id="UP000799767">
    <property type="component" value="Unassembled WGS sequence"/>
</dbReference>
<accession>A0A6A6Q3U7</accession>
<evidence type="ECO:0000313" key="2">
    <source>
        <dbReference type="Proteomes" id="UP000799767"/>
    </source>
</evidence>
<dbReference type="AlphaFoldDB" id="A0A6A6Q3U7"/>
<sequence length="404" mass="45758">MAKTAVRAIDLPIKVPKKGQVDYNRCTFEELQAFVAARGLKHQARSTRYAARELIVTLQRADDNPSFPYFFELAPEMRNRIYDELLVFDPDTGFAHPQILASCRAANNEAKNIMCTKNVAVVRIDFGIMPTYAGHVDHKVSMGGPLARANTEHLEFLITGPIRWPRALLKFEHVQVDIRLGYGSLGVKRILRRNQMNGAVATLGSFLEESERLKRVTVKGDFDAVLKGNHTTTTELVSMLYPISRLYAKKAQCDFVFKGFQACREVARALINNANAHHDFYQTTFLRKLALVGLELYHISELGERNVPRGIGFGLCSNDLEQKVRAIEPELLRLGGALYDNIEDEKKLMECADRAASLYTEFAKTGILKRKAAHQEKYGSEHTCASCEFHRVHHMRIRSFPEEE</sequence>
<reference evidence="1" key="1">
    <citation type="journal article" date="2020" name="Stud. Mycol.">
        <title>101 Dothideomycetes genomes: a test case for predicting lifestyles and emergence of pathogens.</title>
        <authorList>
            <person name="Haridas S."/>
            <person name="Albert R."/>
            <person name="Binder M."/>
            <person name="Bloem J."/>
            <person name="Labutti K."/>
            <person name="Salamov A."/>
            <person name="Andreopoulos B."/>
            <person name="Baker S."/>
            <person name="Barry K."/>
            <person name="Bills G."/>
            <person name="Bluhm B."/>
            <person name="Cannon C."/>
            <person name="Castanera R."/>
            <person name="Culley D."/>
            <person name="Daum C."/>
            <person name="Ezra D."/>
            <person name="Gonzalez J."/>
            <person name="Henrissat B."/>
            <person name="Kuo A."/>
            <person name="Liang C."/>
            <person name="Lipzen A."/>
            <person name="Lutzoni F."/>
            <person name="Magnuson J."/>
            <person name="Mondo S."/>
            <person name="Nolan M."/>
            <person name="Ohm R."/>
            <person name="Pangilinan J."/>
            <person name="Park H.-J."/>
            <person name="Ramirez L."/>
            <person name="Alfaro M."/>
            <person name="Sun H."/>
            <person name="Tritt A."/>
            <person name="Yoshinaga Y."/>
            <person name="Zwiers L.-H."/>
            <person name="Turgeon B."/>
            <person name="Goodwin S."/>
            <person name="Spatafora J."/>
            <person name="Crous P."/>
            <person name="Grigoriev I."/>
        </authorList>
    </citation>
    <scope>NUCLEOTIDE SEQUENCE</scope>
    <source>
        <strain evidence="1">CBS 113389</strain>
    </source>
</reference>
<dbReference type="GeneID" id="54476038"/>
<dbReference type="EMBL" id="MU001631">
    <property type="protein sequence ID" value="KAF2487080.1"/>
    <property type="molecule type" value="Genomic_DNA"/>
</dbReference>
<protein>
    <submittedName>
        <fullName evidence="1">Uncharacterized protein</fullName>
    </submittedName>
</protein>
<organism evidence="1 2">
    <name type="scientific">Neohortaea acidophila</name>
    <dbReference type="NCBI Taxonomy" id="245834"/>
    <lineage>
        <taxon>Eukaryota</taxon>
        <taxon>Fungi</taxon>
        <taxon>Dikarya</taxon>
        <taxon>Ascomycota</taxon>
        <taxon>Pezizomycotina</taxon>
        <taxon>Dothideomycetes</taxon>
        <taxon>Dothideomycetidae</taxon>
        <taxon>Mycosphaerellales</taxon>
        <taxon>Teratosphaeriaceae</taxon>
        <taxon>Neohortaea</taxon>
    </lineage>
</organism>
<dbReference type="RefSeq" id="XP_033593649.1">
    <property type="nucleotide sequence ID" value="XM_033735036.1"/>
</dbReference>
<keyword evidence="2" id="KW-1185">Reference proteome</keyword>
<gene>
    <name evidence="1" type="ORF">BDY17DRAFT_306522</name>
</gene>
<dbReference type="OrthoDB" id="5314997at2759"/>